<organism evidence="2 3">
    <name type="scientific">Labeo rohita</name>
    <name type="common">Indian major carp</name>
    <name type="synonym">Cyprinus rohita</name>
    <dbReference type="NCBI Taxonomy" id="84645"/>
    <lineage>
        <taxon>Eukaryota</taxon>
        <taxon>Metazoa</taxon>
        <taxon>Chordata</taxon>
        <taxon>Craniata</taxon>
        <taxon>Vertebrata</taxon>
        <taxon>Euteleostomi</taxon>
        <taxon>Actinopterygii</taxon>
        <taxon>Neopterygii</taxon>
        <taxon>Teleostei</taxon>
        <taxon>Ostariophysi</taxon>
        <taxon>Cypriniformes</taxon>
        <taxon>Cyprinidae</taxon>
        <taxon>Labeoninae</taxon>
        <taxon>Labeonini</taxon>
        <taxon>Labeo</taxon>
    </lineage>
</organism>
<evidence type="ECO:0000256" key="1">
    <source>
        <dbReference type="SAM" id="MobiDB-lite"/>
    </source>
</evidence>
<evidence type="ECO:0000313" key="2">
    <source>
        <dbReference type="EMBL" id="RXN21697.1"/>
    </source>
</evidence>
<dbReference type="Proteomes" id="UP000290572">
    <property type="component" value="Unassembled WGS sequence"/>
</dbReference>
<dbReference type="AlphaFoldDB" id="A0A498MYX1"/>
<evidence type="ECO:0000313" key="3">
    <source>
        <dbReference type="Proteomes" id="UP000290572"/>
    </source>
</evidence>
<proteinExistence type="predicted"/>
<feature type="region of interest" description="Disordered" evidence="1">
    <location>
        <begin position="1"/>
        <end position="25"/>
    </location>
</feature>
<keyword evidence="3" id="KW-1185">Reference proteome</keyword>
<reference evidence="2 3" key="1">
    <citation type="submission" date="2018-03" db="EMBL/GenBank/DDBJ databases">
        <title>Draft genome sequence of Rohu Carp (Labeo rohita).</title>
        <authorList>
            <person name="Das P."/>
            <person name="Kushwaha B."/>
            <person name="Joshi C.G."/>
            <person name="Kumar D."/>
            <person name="Nagpure N.S."/>
            <person name="Sahoo L."/>
            <person name="Das S.P."/>
            <person name="Bit A."/>
            <person name="Patnaik S."/>
            <person name="Meher P.K."/>
            <person name="Jayasankar P."/>
            <person name="Koringa P.G."/>
            <person name="Patel N.V."/>
            <person name="Hinsu A.T."/>
            <person name="Kumar R."/>
            <person name="Pandey M."/>
            <person name="Agarwal S."/>
            <person name="Srivastava S."/>
            <person name="Singh M."/>
            <person name="Iquebal M.A."/>
            <person name="Jaiswal S."/>
            <person name="Angadi U.B."/>
            <person name="Kumar N."/>
            <person name="Raza M."/>
            <person name="Shah T.M."/>
            <person name="Rai A."/>
            <person name="Jena J.K."/>
        </authorList>
    </citation>
    <scope>NUCLEOTIDE SEQUENCE [LARGE SCALE GENOMIC DNA]</scope>
    <source>
        <strain evidence="2">DASCIFA01</strain>
        <tissue evidence="2">Testis</tissue>
    </source>
</reference>
<feature type="region of interest" description="Disordered" evidence="1">
    <location>
        <begin position="159"/>
        <end position="205"/>
    </location>
</feature>
<protein>
    <submittedName>
        <fullName evidence="2">Uncharacterized protein</fullName>
    </submittedName>
</protein>
<sequence>MSDAPETVGQIFSAPSEETHETTAPVTTFCTNERRRSAGNGAIIALTCPTSRRRRYIFHEDKFAKQNLQPTVPAHRNQVVARRYFQPKVFRCIRRKYNWSDQRYIKRNPCGNCKGFKLFVCFFWLGFIAVRAGNYERERQKTTSRITRRLSNLTAKLHAAGNPRQTFTDDGSEGLREKIRSRGGGRTPKGPDPEKHAAGGLTACH</sequence>
<gene>
    <name evidence="2" type="ORF">ROHU_023985</name>
</gene>
<comment type="caution">
    <text evidence="2">The sequence shown here is derived from an EMBL/GenBank/DDBJ whole genome shotgun (WGS) entry which is preliminary data.</text>
</comment>
<name>A0A498MYX1_LABRO</name>
<dbReference type="EMBL" id="QBIY01012611">
    <property type="protein sequence ID" value="RXN21697.1"/>
    <property type="molecule type" value="Genomic_DNA"/>
</dbReference>
<accession>A0A498MYX1</accession>